<dbReference type="SUPFAM" id="SSF47598">
    <property type="entry name" value="Ribbon-helix-helix"/>
    <property type="match status" value="1"/>
</dbReference>
<dbReference type="InterPro" id="IPR010985">
    <property type="entry name" value="Ribbon_hlx_hlx"/>
</dbReference>
<dbReference type="Pfam" id="PF22513">
    <property type="entry name" value="FitA-like_RHH"/>
    <property type="match status" value="1"/>
</dbReference>
<dbReference type="RefSeq" id="WP_344752915.1">
    <property type="nucleotide sequence ID" value="NZ_BAABBW010000002.1"/>
</dbReference>
<accession>A0ABP7ZY08</accession>
<dbReference type="InterPro" id="IPR013321">
    <property type="entry name" value="Arc_rbn_hlx_hlx"/>
</dbReference>
<dbReference type="Proteomes" id="UP001501079">
    <property type="component" value="Unassembled WGS sequence"/>
</dbReference>
<dbReference type="InterPro" id="IPR053853">
    <property type="entry name" value="FitA-like_RHH"/>
</dbReference>
<dbReference type="EMBL" id="BAABBW010000002">
    <property type="protein sequence ID" value="GAA4173158.1"/>
    <property type="molecule type" value="Genomic_DNA"/>
</dbReference>
<organism evidence="2 3">
    <name type="scientific">Gryllotalpicola koreensis</name>
    <dbReference type="NCBI Taxonomy" id="993086"/>
    <lineage>
        <taxon>Bacteria</taxon>
        <taxon>Bacillati</taxon>
        <taxon>Actinomycetota</taxon>
        <taxon>Actinomycetes</taxon>
        <taxon>Micrococcales</taxon>
        <taxon>Microbacteriaceae</taxon>
        <taxon>Gryllotalpicola</taxon>
    </lineage>
</organism>
<gene>
    <name evidence="2" type="ORF">GCM10022287_15180</name>
</gene>
<evidence type="ECO:0000313" key="3">
    <source>
        <dbReference type="Proteomes" id="UP001501079"/>
    </source>
</evidence>
<name>A0ABP7ZY08_9MICO</name>
<sequence length="75" mass="8232">MESILIRNLPEGTKARLAARAQRNRRSMEAEARDILGAALEGATKTIVDFLAHPESVEIEFDPERLGATARTADL</sequence>
<evidence type="ECO:0000313" key="2">
    <source>
        <dbReference type="EMBL" id="GAA4173158.1"/>
    </source>
</evidence>
<protein>
    <submittedName>
        <fullName evidence="2">Antitoxin</fullName>
    </submittedName>
</protein>
<dbReference type="Gene3D" id="1.10.1220.10">
    <property type="entry name" value="Met repressor-like"/>
    <property type="match status" value="1"/>
</dbReference>
<keyword evidence="3" id="KW-1185">Reference proteome</keyword>
<proteinExistence type="predicted"/>
<comment type="caution">
    <text evidence="2">The sequence shown here is derived from an EMBL/GenBank/DDBJ whole genome shotgun (WGS) entry which is preliminary data.</text>
</comment>
<evidence type="ECO:0000259" key="1">
    <source>
        <dbReference type="Pfam" id="PF22513"/>
    </source>
</evidence>
<feature type="domain" description="Antitoxin FitA-like ribbon-helix-helix" evidence="1">
    <location>
        <begin position="3"/>
        <end position="40"/>
    </location>
</feature>
<reference evidence="3" key="1">
    <citation type="journal article" date="2019" name="Int. J. Syst. Evol. Microbiol.">
        <title>The Global Catalogue of Microorganisms (GCM) 10K type strain sequencing project: providing services to taxonomists for standard genome sequencing and annotation.</title>
        <authorList>
            <consortium name="The Broad Institute Genomics Platform"/>
            <consortium name="The Broad Institute Genome Sequencing Center for Infectious Disease"/>
            <person name="Wu L."/>
            <person name="Ma J."/>
        </authorList>
    </citation>
    <scope>NUCLEOTIDE SEQUENCE [LARGE SCALE GENOMIC DNA]</scope>
    <source>
        <strain evidence="3">JCM 17591</strain>
    </source>
</reference>